<dbReference type="Proteomes" id="UP001174691">
    <property type="component" value="Unassembled WGS sequence"/>
</dbReference>
<comment type="caution">
    <text evidence="1">The sequence shown here is derived from an EMBL/GenBank/DDBJ whole genome shotgun (WGS) entry which is preliminary data.</text>
</comment>
<keyword evidence="2" id="KW-1185">Reference proteome</keyword>
<name>A0AA38VT18_9PEZI</name>
<gene>
    <name evidence="1" type="ORF">NKR19_g6558</name>
</gene>
<protein>
    <submittedName>
        <fullName evidence="1">Uncharacterized protein</fullName>
    </submittedName>
</protein>
<proteinExistence type="predicted"/>
<organism evidence="1 2">
    <name type="scientific">Coniochaeta hoffmannii</name>
    <dbReference type="NCBI Taxonomy" id="91930"/>
    <lineage>
        <taxon>Eukaryota</taxon>
        <taxon>Fungi</taxon>
        <taxon>Dikarya</taxon>
        <taxon>Ascomycota</taxon>
        <taxon>Pezizomycotina</taxon>
        <taxon>Sordariomycetes</taxon>
        <taxon>Sordariomycetidae</taxon>
        <taxon>Coniochaetales</taxon>
        <taxon>Coniochaetaceae</taxon>
        <taxon>Coniochaeta</taxon>
    </lineage>
</organism>
<dbReference type="AlphaFoldDB" id="A0AA38VT18"/>
<accession>A0AA38VT18</accession>
<reference evidence="1" key="1">
    <citation type="submission" date="2022-07" db="EMBL/GenBank/DDBJ databases">
        <title>Fungi with potential for degradation of polypropylene.</title>
        <authorList>
            <person name="Gostincar C."/>
        </authorList>
    </citation>
    <scope>NUCLEOTIDE SEQUENCE</scope>
    <source>
        <strain evidence="1">EXF-13287</strain>
    </source>
</reference>
<sequence>MAAQAGRAEELAREAEWIRHFVDACEAPSDFAHRSGLDHVRTGDVLGIKVPNDDADKTRRSLEATWTLARIAALFDGAEALELQRRNGPDEGDLALG</sequence>
<evidence type="ECO:0000313" key="1">
    <source>
        <dbReference type="EMBL" id="KAJ9144299.1"/>
    </source>
</evidence>
<dbReference type="EMBL" id="JANBVN010000102">
    <property type="protein sequence ID" value="KAJ9144299.1"/>
    <property type="molecule type" value="Genomic_DNA"/>
</dbReference>
<evidence type="ECO:0000313" key="2">
    <source>
        <dbReference type="Proteomes" id="UP001174691"/>
    </source>
</evidence>